<dbReference type="SUPFAM" id="SSF56672">
    <property type="entry name" value="DNA/RNA polymerases"/>
    <property type="match status" value="1"/>
</dbReference>
<dbReference type="Gene3D" id="3.30.420.10">
    <property type="entry name" value="Ribonuclease H-like superfamily/Ribonuclease H"/>
    <property type="match status" value="1"/>
</dbReference>
<feature type="domain" description="RNase H type-1" evidence="10">
    <location>
        <begin position="308"/>
        <end position="439"/>
    </location>
</feature>
<keyword evidence="6" id="KW-0255">Endonuclease</keyword>
<dbReference type="InterPro" id="IPR043502">
    <property type="entry name" value="DNA/RNA_pol_sf"/>
</dbReference>
<dbReference type="InterPro" id="IPR036397">
    <property type="entry name" value="RNaseH_sf"/>
</dbReference>
<dbReference type="Pfam" id="PF00075">
    <property type="entry name" value="RNase_H"/>
    <property type="match status" value="1"/>
</dbReference>
<dbReference type="Gene3D" id="3.30.70.270">
    <property type="match status" value="2"/>
</dbReference>
<dbReference type="Ensembl" id="ENSBJAT00000011484.1">
    <property type="protein sequence ID" value="ENSBJAP00000011169.1"/>
    <property type="gene ID" value="ENSBJAG00000007587.1"/>
</dbReference>
<evidence type="ECO:0000256" key="3">
    <source>
        <dbReference type="ARBA" id="ARBA00022679"/>
    </source>
</evidence>
<organism evidence="11 12">
    <name type="scientific">Buteo japonicus</name>
    <dbReference type="NCBI Taxonomy" id="224669"/>
    <lineage>
        <taxon>Eukaryota</taxon>
        <taxon>Metazoa</taxon>
        <taxon>Chordata</taxon>
        <taxon>Craniata</taxon>
        <taxon>Vertebrata</taxon>
        <taxon>Euteleostomi</taxon>
        <taxon>Archelosauria</taxon>
        <taxon>Archosauria</taxon>
        <taxon>Dinosauria</taxon>
        <taxon>Saurischia</taxon>
        <taxon>Theropoda</taxon>
        <taxon>Coelurosauria</taxon>
        <taxon>Aves</taxon>
        <taxon>Neognathae</taxon>
        <taxon>Neoaves</taxon>
        <taxon>Telluraves</taxon>
        <taxon>Accipitrimorphae</taxon>
        <taxon>Accipitriformes</taxon>
        <taxon>Accipitridae</taxon>
        <taxon>Accipitrinae</taxon>
        <taxon>Buteo</taxon>
    </lineage>
</organism>
<dbReference type="EC" id="3.1.26.4" evidence="2"/>
<evidence type="ECO:0000256" key="7">
    <source>
        <dbReference type="ARBA" id="ARBA00022801"/>
    </source>
</evidence>
<evidence type="ECO:0000256" key="4">
    <source>
        <dbReference type="ARBA" id="ARBA00022695"/>
    </source>
</evidence>
<dbReference type="GO" id="GO:0004523">
    <property type="term" value="F:RNA-DNA hybrid ribonuclease activity"/>
    <property type="evidence" value="ECO:0007669"/>
    <property type="project" value="UniProtKB-EC"/>
</dbReference>
<evidence type="ECO:0000259" key="10">
    <source>
        <dbReference type="PROSITE" id="PS50879"/>
    </source>
</evidence>
<dbReference type="Proteomes" id="UP000694555">
    <property type="component" value="Unplaced"/>
</dbReference>
<dbReference type="GO" id="GO:0003964">
    <property type="term" value="F:RNA-directed DNA polymerase activity"/>
    <property type="evidence" value="ECO:0007669"/>
    <property type="project" value="UniProtKB-KW"/>
</dbReference>
<sequence length="482" mass="53259">MQRYQWTVLPQGMKNSPTLCQIAVGKALHSLRQDYPEATIMHYMDDILLSHRNESMLQHLYDQTVRQLSEYGLHVSPNKTQMGPSVSYLGTQITPRTVTAQSFLVPDPVCTLHDAQKLVGRLLWLRNFVPIAADEMDLLYQLLSGGEPLNTPRTLLPAQRELLEHIAQRAQQWGLQRFQPTRPVDARLFVASQSCHGVLIQGADGPEWPFVWLHQGKVRTAIVSWPLLVATMIIRCRGACQHFTGRDPDRIVLPCSLTQWNLVYQQVAVLQGALAEFAGTVVGHEIHPCGEILHALPILPAQQVAKRPTDGRTIFTDASSKTSKAVCVWKEEGVWHQVAYTEPSRSVQFLEAKAVAMALLRWPTEPLNVVMDSLYVYKLLIAGEWALASSTEIAGMLLNALQLRSAPVFPIHVTSHSGLPGPLAEGNSRADQAAQAWMAAVGGDNASPARARAITLHRLLHCGPRGLVTLTGISRAEAKEVV</sequence>
<evidence type="ECO:0000256" key="8">
    <source>
        <dbReference type="ARBA" id="ARBA00022918"/>
    </source>
</evidence>
<dbReference type="PROSITE" id="PS50878">
    <property type="entry name" value="RT_POL"/>
    <property type="match status" value="1"/>
</dbReference>
<protein>
    <recommendedName>
        <fullName evidence="2">ribonuclease H</fullName>
        <ecNumber evidence="2">3.1.26.4</ecNumber>
    </recommendedName>
</protein>
<keyword evidence="4" id="KW-0548">Nucleotidyltransferase</keyword>
<reference evidence="11" key="1">
    <citation type="submission" date="2025-08" db="UniProtKB">
        <authorList>
            <consortium name="Ensembl"/>
        </authorList>
    </citation>
    <scope>IDENTIFICATION</scope>
</reference>
<evidence type="ECO:0000313" key="11">
    <source>
        <dbReference type="Ensembl" id="ENSBJAP00000011169.1"/>
    </source>
</evidence>
<dbReference type="PANTHER" id="PTHR41694:SF3">
    <property type="entry name" value="RNA-DIRECTED DNA POLYMERASE-RELATED"/>
    <property type="match status" value="1"/>
</dbReference>
<dbReference type="SUPFAM" id="SSF53098">
    <property type="entry name" value="Ribonuclease H-like"/>
    <property type="match status" value="1"/>
</dbReference>
<evidence type="ECO:0000256" key="6">
    <source>
        <dbReference type="ARBA" id="ARBA00022759"/>
    </source>
</evidence>
<keyword evidence="5" id="KW-0540">Nuclease</keyword>
<reference evidence="11" key="2">
    <citation type="submission" date="2025-09" db="UniProtKB">
        <authorList>
            <consortium name="Ensembl"/>
        </authorList>
    </citation>
    <scope>IDENTIFICATION</scope>
</reference>
<dbReference type="InterPro" id="IPR000477">
    <property type="entry name" value="RT_dom"/>
</dbReference>
<dbReference type="PROSITE" id="PS50879">
    <property type="entry name" value="RNASE_H_1"/>
    <property type="match status" value="1"/>
</dbReference>
<keyword evidence="3" id="KW-0808">Transferase</keyword>
<dbReference type="InterPro" id="IPR043128">
    <property type="entry name" value="Rev_trsase/Diguanyl_cyclase"/>
</dbReference>
<keyword evidence="12" id="KW-1185">Reference proteome</keyword>
<dbReference type="InterPro" id="IPR010661">
    <property type="entry name" value="RVT_thumb"/>
</dbReference>
<dbReference type="GO" id="GO:0035613">
    <property type="term" value="F:RNA stem-loop binding"/>
    <property type="evidence" value="ECO:0007669"/>
    <property type="project" value="TreeGrafter"/>
</dbReference>
<accession>A0A8C0B3Q4</accession>
<name>A0A8C0B3Q4_9AVES</name>
<dbReference type="Pfam" id="PF00078">
    <property type="entry name" value="RVT_1"/>
    <property type="match status" value="1"/>
</dbReference>
<evidence type="ECO:0000259" key="9">
    <source>
        <dbReference type="PROSITE" id="PS50878"/>
    </source>
</evidence>
<dbReference type="InterPro" id="IPR012337">
    <property type="entry name" value="RNaseH-like_sf"/>
</dbReference>
<dbReference type="InterPro" id="IPR002156">
    <property type="entry name" value="RNaseH_domain"/>
</dbReference>
<dbReference type="Pfam" id="PF06817">
    <property type="entry name" value="RVT_thumb"/>
    <property type="match status" value="1"/>
</dbReference>
<evidence type="ECO:0000256" key="2">
    <source>
        <dbReference type="ARBA" id="ARBA00012180"/>
    </source>
</evidence>
<evidence type="ECO:0000313" key="12">
    <source>
        <dbReference type="Proteomes" id="UP000694555"/>
    </source>
</evidence>
<comment type="similarity">
    <text evidence="1">Belongs to the beta type-B retroviral polymerase family. HERV class-II K(HML-2) pol subfamily.</text>
</comment>
<keyword evidence="8" id="KW-0695">RNA-directed DNA polymerase</keyword>
<evidence type="ECO:0000256" key="5">
    <source>
        <dbReference type="ARBA" id="ARBA00022722"/>
    </source>
</evidence>
<keyword evidence="7" id="KW-0378">Hydrolase</keyword>
<dbReference type="AlphaFoldDB" id="A0A8C0B3Q4"/>
<dbReference type="PANTHER" id="PTHR41694">
    <property type="entry name" value="ENDOGENOUS RETROVIRUS GROUP K MEMBER POL PROTEIN"/>
    <property type="match status" value="1"/>
</dbReference>
<feature type="domain" description="Reverse transcriptase" evidence="9">
    <location>
        <begin position="1"/>
        <end position="93"/>
    </location>
</feature>
<evidence type="ECO:0000256" key="1">
    <source>
        <dbReference type="ARBA" id="ARBA00010879"/>
    </source>
</evidence>
<proteinExistence type="inferred from homology"/>